<dbReference type="GO" id="GO:0048278">
    <property type="term" value="P:vesicle docking"/>
    <property type="evidence" value="ECO:0007669"/>
    <property type="project" value="TreeGrafter"/>
</dbReference>
<dbReference type="Proteomes" id="UP000076584">
    <property type="component" value="Unassembled WGS sequence"/>
</dbReference>
<organism evidence="6 7">
    <name type="scientific">Colletotrichum incanum</name>
    <name type="common">Soybean anthracnose fungus</name>
    <dbReference type="NCBI Taxonomy" id="1573173"/>
    <lineage>
        <taxon>Eukaryota</taxon>
        <taxon>Fungi</taxon>
        <taxon>Dikarya</taxon>
        <taxon>Ascomycota</taxon>
        <taxon>Pezizomycotina</taxon>
        <taxon>Sordariomycetes</taxon>
        <taxon>Hypocreomycetidae</taxon>
        <taxon>Glomerellales</taxon>
        <taxon>Glomerellaceae</taxon>
        <taxon>Colletotrichum</taxon>
        <taxon>Colletotrichum spaethianum species complex</taxon>
    </lineage>
</organism>
<dbReference type="EMBL" id="LFIW01002072">
    <property type="protein sequence ID" value="KZL79572.1"/>
    <property type="molecule type" value="Genomic_DNA"/>
</dbReference>
<dbReference type="Pfam" id="PF14523">
    <property type="entry name" value="Syntaxin_2"/>
    <property type="match status" value="1"/>
</dbReference>
<dbReference type="GO" id="GO:0031201">
    <property type="term" value="C:SNARE complex"/>
    <property type="evidence" value="ECO:0007669"/>
    <property type="project" value="TreeGrafter"/>
</dbReference>
<keyword evidence="4" id="KW-0472">Membrane</keyword>
<feature type="transmembrane region" description="Helical" evidence="4">
    <location>
        <begin position="302"/>
        <end position="321"/>
    </location>
</feature>
<evidence type="ECO:0000259" key="5">
    <source>
        <dbReference type="PROSITE" id="PS50192"/>
    </source>
</evidence>
<dbReference type="GO" id="GO:0006896">
    <property type="term" value="P:Golgi to vacuole transport"/>
    <property type="evidence" value="ECO:0007669"/>
    <property type="project" value="TreeGrafter"/>
</dbReference>
<dbReference type="GO" id="GO:0006886">
    <property type="term" value="P:intracellular protein transport"/>
    <property type="evidence" value="ECO:0007669"/>
    <property type="project" value="InterPro"/>
</dbReference>
<evidence type="ECO:0000256" key="1">
    <source>
        <dbReference type="ARBA" id="ARBA00009063"/>
    </source>
</evidence>
<dbReference type="Gene3D" id="1.20.58.70">
    <property type="match status" value="1"/>
</dbReference>
<keyword evidence="4" id="KW-0812">Transmembrane</keyword>
<dbReference type="Pfam" id="PF05739">
    <property type="entry name" value="SNARE"/>
    <property type="match status" value="1"/>
</dbReference>
<dbReference type="GO" id="GO:0005484">
    <property type="term" value="F:SNAP receptor activity"/>
    <property type="evidence" value="ECO:0007669"/>
    <property type="project" value="InterPro"/>
</dbReference>
<evidence type="ECO:0000256" key="4">
    <source>
        <dbReference type="SAM" id="Phobius"/>
    </source>
</evidence>
<keyword evidence="4" id="KW-1133">Transmembrane helix</keyword>
<evidence type="ECO:0000256" key="2">
    <source>
        <dbReference type="RuleBase" id="RU003858"/>
    </source>
</evidence>
<feature type="domain" description="T-SNARE coiled-coil homology" evidence="5">
    <location>
        <begin position="228"/>
        <end position="290"/>
    </location>
</feature>
<sequence>DIPVPGSHYKSTYPPNPPTSKLVVADQSRFTLETKRRHSFDTLCSRFLAFTILAMSYDQLSSLEAGRSGRQGNYSDDPEFKQLQSQLTNKIFNLRRNIQQLTTDVNILGTKRDTPRVRERVHDHLEKTRDLCKEIGDGVKKLQTWDDLTKQQKYDQSRISTDFQNVLQEFQDIQRKALEKQRASVTAARAATEGEGADASAGTEDRLELQQQQEVSRLASQDEVDFQEALIIEREEEIRNIEQGVGDLNVLFRQVAQIVTEQGEQLTSIADNVEDVRDDTRGAQVELRQAARHQKAARNKGCCLMLILAVILTIIILAIVLD</sequence>
<name>A0A167A0K5_COLIC</name>
<feature type="region of interest" description="Disordered" evidence="3">
    <location>
        <begin position="1"/>
        <end position="21"/>
    </location>
</feature>
<keyword evidence="7" id="KW-1185">Reference proteome</keyword>
<dbReference type="STRING" id="1573173.A0A167A0K5"/>
<evidence type="ECO:0000313" key="7">
    <source>
        <dbReference type="Proteomes" id="UP000076584"/>
    </source>
</evidence>
<dbReference type="CDD" id="cd15840">
    <property type="entry name" value="SNARE_Qa"/>
    <property type="match status" value="1"/>
</dbReference>
<dbReference type="AlphaFoldDB" id="A0A167A0K5"/>
<feature type="non-terminal residue" evidence="6">
    <location>
        <position position="1"/>
    </location>
</feature>
<gene>
    <name evidence="6" type="ORF">CI238_07224</name>
</gene>
<dbReference type="SMART" id="SM00503">
    <property type="entry name" value="SynN"/>
    <property type="match status" value="1"/>
</dbReference>
<dbReference type="InterPro" id="IPR006011">
    <property type="entry name" value="Syntaxin_N"/>
</dbReference>
<comment type="similarity">
    <text evidence="1 2">Belongs to the syntaxin family.</text>
</comment>
<accession>A0A167A0K5</accession>
<dbReference type="InterPro" id="IPR045242">
    <property type="entry name" value="Syntaxin"/>
</dbReference>
<dbReference type="SMART" id="SM00397">
    <property type="entry name" value="t_SNARE"/>
    <property type="match status" value="1"/>
</dbReference>
<dbReference type="InterPro" id="IPR000727">
    <property type="entry name" value="T_SNARE_dom"/>
</dbReference>
<dbReference type="Gene3D" id="1.20.5.110">
    <property type="match status" value="1"/>
</dbReference>
<dbReference type="SUPFAM" id="SSF47661">
    <property type="entry name" value="t-snare proteins"/>
    <property type="match status" value="1"/>
</dbReference>
<dbReference type="FunFam" id="1.20.5.110:FF:000059">
    <property type="entry name" value="Related to syntaxin 12"/>
    <property type="match status" value="1"/>
</dbReference>
<dbReference type="PROSITE" id="PS00914">
    <property type="entry name" value="SYNTAXIN"/>
    <property type="match status" value="1"/>
</dbReference>
<dbReference type="GO" id="GO:0012505">
    <property type="term" value="C:endomembrane system"/>
    <property type="evidence" value="ECO:0007669"/>
    <property type="project" value="TreeGrafter"/>
</dbReference>
<dbReference type="InterPro" id="IPR006012">
    <property type="entry name" value="Syntaxin/epimorphin_CS"/>
</dbReference>
<dbReference type="GO" id="GO:0006906">
    <property type="term" value="P:vesicle fusion"/>
    <property type="evidence" value="ECO:0007669"/>
    <property type="project" value="TreeGrafter"/>
</dbReference>
<dbReference type="GO" id="GO:0000149">
    <property type="term" value="F:SNARE binding"/>
    <property type="evidence" value="ECO:0007669"/>
    <property type="project" value="TreeGrafter"/>
</dbReference>
<comment type="caution">
    <text evidence="6">The sequence shown here is derived from an EMBL/GenBank/DDBJ whole genome shotgun (WGS) entry which is preliminary data.</text>
</comment>
<dbReference type="PANTHER" id="PTHR19957:SF38">
    <property type="entry name" value="LD27581P"/>
    <property type="match status" value="1"/>
</dbReference>
<protein>
    <submittedName>
        <fullName evidence="6">Snare domain-containing protein</fullName>
    </submittedName>
</protein>
<dbReference type="InterPro" id="IPR010989">
    <property type="entry name" value="SNARE"/>
</dbReference>
<evidence type="ECO:0000313" key="6">
    <source>
        <dbReference type="EMBL" id="KZL79572.1"/>
    </source>
</evidence>
<evidence type="ECO:0000256" key="3">
    <source>
        <dbReference type="SAM" id="MobiDB-lite"/>
    </source>
</evidence>
<reference evidence="6 7" key="1">
    <citation type="submission" date="2015-06" db="EMBL/GenBank/DDBJ databases">
        <title>Survival trade-offs in plant roots during colonization by closely related pathogenic and mutualistic fungi.</title>
        <authorList>
            <person name="Hacquard S."/>
            <person name="Kracher B."/>
            <person name="Hiruma K."/>
            <person name="Weinman A."/>
            <person name="Muench P."/>
            <person name="Garrido Oter R."/>
            <person name="Ver Loren van Themaat E."/>
            <person name="Dallerey J.-F."/>
            <person name="Damm U."/>
            <person name="Henrissat B."/>
            <person name="Lespinet O."/>
            <person name="Thon M."/>
            <person name="Kemen E."/>
            <person name="McHardy A.C."/>
            <person name="Schulze-Lefert P."/>
            <person name="O'Connell R.J."/>
        </authorList>
    </citation>
    <scope>NUCLEOTIDE SEQUENCE [LARGE SCALE GENOMIC DNA]</scope>
    <source>
        <strain evidence="6 7">MAFF 238704</strain>
    </source>
</reference>
<proteinExistence type="inferred from homology"/>
<dbReference type="PANTHER" id="PTHR19957">
    <property type="entry name" value="SYNTAXIN"/>
    <property type="match status" value="1"/>
</dbReference>
<dbReference type="PROSITE" id="PS50192">
    <property type="entry name" value="T_SNARE"/>
    <property type="match status" value="1"/>
</dbReference>